<evidence type="ECO:0000313" key="1">
    <source>
        <dbReference type="EMBL" id="QIZ78067.1"/>
    </source>
</evidence>
<proteinExistence type="predicted"/>
<name>A0A6H1UG38_9GAMM</name>
<sequence length="642" mass="71840">MKFNQARHKVFDISPAVLASVQTPSVSARNWLGLMATAQHTTAGQSHSEHPDYTAFNGTYVRQFFGSSKDGGLTAMSDEFTQMFDKFSASKTGGWCLGIKLSDDNASRLGEATLAYDGVERIRLTAEQPYLVQLNGLRPRAFLSFKEVADWLAKRMDKAPALASLKRMNADVLSDTFGTSTQYITGAASPVNADALSDTFGTSTQYITGAASPVNADALSDTFGTSTQYITGAASPVNADALSDTFGTSTQYITGAAGPVLSVKGVELLPERTRNGHLKRGNELSIIKLEPFMHINGEPIFQSPYLMFSSYRSVKVPSDNVRYPAEQPVEITAMFDVDYLKRERQNVVRHFNDVLPPVKASSYIECYDYHVRLLAENDGKWSWTYWRHMYGRLNLLGSDFNLQILPRLVRKSLTSCPNMSSYDLSSCHPRLFVAICRHYGVRLPHCEQLIRNKHGVRRHVAHMLNITEDEAKPIITSFVFGKGFSKDIKSGRIKLVNEPDYYSDNVIYGDIEHTNDILSSISTELSNWLIDFAVELKNARHLIIQWWNEVVNVDGSCPMPSHITGYYGNTHQKAMQQVSFVLTQIEASFVTSILQREHQVVAIIHDGLTVTNRDISPEELKSIEMEIDRQWSLTDAILIEKE</sequence>
<dbReference type="Proteomes" id="UP000501602">
    <property type="component" value="Chromosome"/>
</dbReference>
<dbReference type="EMBL" id="CP051180">
    <property type="protein sequence ID" value="QIZ78067.1"/>
    <property type="molecule type" value="Genomic_DNA"/>
</dbReference>
<protein>
    <submittedName>
        <fullName evidence="1">Uncharacterized protein</fullName>
    </submittedName>
</protein>
<dbReference type="RefSeq" id="WP_168661673.1">
    <property type="nucleotide sequence ID" value="NZ_CP051180.1"/>
</dbReference>
<accession>A0A6H1UG38</accession>
<reference evidence="1 2" key="1">
    <citation type="submission" date="2020-04" db="EMBL/GenBank/DDBJ databases">
        <title>Ferrimonas sp. S7 isolated from sea water.</title>
        <authorList>
            <person name="Bae S.S."/>
            <person name="Baek K."/>
        </authorList>
    </citation>
    <scope>NUCLEOTIDE SEQUENCE [LARGE SCALE GENOMIC DNA]</scope>
    <source>
        <strain evidence="1 2">S7</strain>
    </source>
</reference>
<dbReference type="AlphaFoldDB" id="A0A6H1UG38"/>
<evidence type="ECO:0000313" key="2">
    <source>
        <dbReference type="Proteomes" id="UP000501602"/>
    </source>
</evidence>
<keyword evidence="2" id="KW-1185">Reference proteome</keyword>
<organism evidence="1 2">
    <name type="scientific">Ferrimonas lipolytica</name>
    <dbReference type="NCBI Taxonomy" id="2724191"/>
    <lineage>
        <taxon>Bacteria</taxon>
        <taxon>Pseudomonadati</taxon>
        <taxon>Pseudomonadota</taxon>
        <taxon>Gammaproteobacteria</taxon>
        <taxon>Alteromonadales</taxon>
        <taxon>Ferrimonadaceae</taxon>
        <taxon>Ferrimonas</taxon>
    </lineage>
</organism>
<gene>
    <name evidence="1" type="ORF">HER31_14875</name>
</gene>
<dbReference type="KEGG" id="fes:HER31_14875"/>